<dbReference type="EC" id="2.7.7.65" evidence="2"/>
<dbReference type="GO" id="GO:0004672">
    <property type="term" value="F:protein kinase activity"/>
    <property type="evidence" value="ECO:0007669"/>
    <property type="project" value="UniProtKB-ARBA"/>
</dbReference>
<comment type="cofactor">
    <cofactor evidence="1">
        <name>Mg(2+)</name>
        <dbReference type="ChEBI" id="CHEBI:18420"/>
    </cofactor>
</comment>
<dbReference type="FunFam" id="3.30.70.270:FF:000001">
    <property type="entry name" value="Diguanylate cyclase domain protein"/>
    <property type="match status" value="1"/>
</dbReference>
<evidence type="ECO:0000256" key="1">
    <source>
        <dbReference type="ARBA" id="ARBA00001946"/>
    </source>
</evidence>
<dbReference type="Pfam" id="PF00990">
    <property type="entry name" value="GGDEF"/>
    <property type="match status" value="1"/>
</dbReference>
<dbReference type="CDD" id="cd01949">
    <property type="entry name" value="GGDEF"/>
    <property type="match status" value="1"/>
</dbReference>
<evidence type="ECO:0000259" key="8">
    <source>
        <dbReference type="PROSITE" id="PS50887"/>
    </source>
</evidence>
<dbReference type="KEGG" id="lal:AT746_01415"/>
<dbReference type="InterPro" id="IPR000160">
    <property type="entry name" value="GGDEF_dom"/>
</dbReference>
<evidence type="ECO:0000256" key="6">
    <source>
        <dbReference type="PROSITE-ProRule" id="PRU00169"/>
    </source>
</evidence>
<proteinExistence type="predicted"/>
<dbReference type="SMART" id="SM00448">
    <property type="entry name" value="REC"/>
    <property type="match status" value="1"/>
</dbReference>
<dbReference type="GO" id="GO:1902201">
    <property type="term" value="P:negative regulation of bacterial-type flagellum-dependent cell motility"/>
    <property type="evidence" value="ECO:0007669"/>
    <property type="project" value="TreeGrafter"/>
</dbReference>
<dbReference type="EMBL" id="CP013650">
    <property type="protein sequence ID" value="ALS97068.1"/>
    <property type="molecule type" value="Genomic_DNA"/>
</dbReference>
<dbReference type="InterPro" id="IPR036641">
    <property type="entry name" value="HPT_dom_sf"/>
</dbReference>
<dbReference type="InterPro" id="IPR001789">
    <property type="entry name" value="Sig_transdc_resp-reg_receiver"/>
</dbReference>
<dbReference type="InterPro" id="IPR050469">
    <property type="entry name" value="Diguanylate_Cyclase"/>
</dbReference>
<dbReference type="OrthoDB" id="9812260at2"/>
<dbReference type="Pfam" id="PF00072">
    <property type="entry name" value="Response_reg"/>
    <property type="match status" value="1"/>
</dbReference>
<dbReference type="NCBIfam" id="TIGR00254">
    <property type="entry name" value="GGDEF"/>
    <property type="match status" value="1"/>
</dbReference>
<feature type="domain" description="Response regulatory" evidence="7">
    <location>
        <begin position="292"/>
        <end position="408"/>
    </location>
</feature>
<keyword evidence="6" id="KW-0597">Phosphoprotein</keyword>
<dbReference type="GO" id="GO:0000160">
    <property type="term" value="P:phosphorelay signal transduction system"/>
    <property type="evidence" value="ECO:0007669"/>
    <property type="project" value="UniProtKB-KW"/>
</dbReference>
<gene>
    <name evidence="10" type="ORF">AT746_01415</name>
</gene>
<evidence type="ECO:0000313" key="10">
    <source>
        <dbReference type="EMBL" id="ALS97068.1"/>
    </source>
</evidence>
<accession>A0A0U2ZF65</accession>
<comment type="catalytic activity">
    <reaction evidence="4">
        <text>2 GTP = 3',3'-c-di-GMP + 2 diphosphate</text>
        <dbReference type="Rhea" id="RHEA:24898"/>
        <dbReference type="ChEBI" id="CHEBI:33019"/>
        <dbReference type="ChEBI" id="CHEBI:37565"/>
        <dbReference type="ChEBI" id="CHEBI:58805"/>
        <dbReference type="EC" id="2.7.7.65"/>
    </reaction>
</comment>
<dbReference type="GO" id="GO:0052621">
    <property type="term" value="F:diguanylate cyclase activity"/>
    <property type="evidence" value="ECO:0007669"/>
    <property type="project" value="UniProtKB-EC"/>
</dbReference>
<evidence type="ECO:0000259" key="7">
    <source>
        <dbReference type="PROSITE" id="PS50110"/>
    </source>
</evidence>
<dbReference type="Proteomes" id="UP000068447">
    <property type="component" value="Chromosome"/>
</dbReference>
<dbReference type="PROSITE" id="PS50894">
    <property type="entry name" value="HPT"/>
    <property type="match status" value="1"/>
</dbReference>
<dbReference type="SMART" id="SM00267">
    <property type="entry name" value="GGDEF"/>
    <property type="match status" value="1"/>
</dbReference>
<keyword evidence="11" id="KW-1185">Reference proteome</keyword>
<dbReference type="Gene3D" id="3.40.50.2300">
    <property type="match status" value="1"/>
</dbReference>
<dbReference type="PROSITE" id="PS50110">
    <property type="entry name" value="RESPONSE_REGULATORY"/>
    <property type="match status" value="1"/>
</dbReference>
<evidence type="ECO:0000313" key="11">
    <source>
        <dbReference type="Proteomes" id="UP000068447"/>
    </source>
</evidence>
<dbReference type="CDD" id="cd00156">
    <property type="entry name" value="REC"/>
    <property type="match status" value="1"/>
</dbReference>
<evidence type="ECO:0000256" key="4">
    <source>
        <dbReference type="ARBA" id="ARBA00034247"/>
    </source>
</evidence>
<name>A0A0U2ZF65_9ALTE</name>
<dbReference type="Pfam" id="PF01627">
    <property type="entry name" value="Hpt"/>
    <property type="match status" value="1"/>
</dbReference>
<dbReference type="GO" id="GO:0005886">
    <property type="term" value="C:plasma membrane"/>
    <property type="evidence" value="ECO:0007669"/>
    <property type="project" value="TreeGrafter"/>
</dbReference>
<dbReference type="SUPFAM" id="SSF47226">
    <property type="entry name" value="Histidine-containing phosphotransfer domain, HPT domain"/>
    <property type="match status" value="1"/>
</dbReference>
<dbReference type="InterPro" id="IPR011006">
    <property type="entry name" value="CheY-like_superfamily"/>
</dbReference>
<feature type="domain" description="GGDEF" evidence="8">
    <location>
        <begin position="448"/>
        <end position="580"/>
    </location>
</feature>
<evidence type="ECO:0000259" key="9">
    <source>
        <dbReference type="PROSITE" id="PS50894"/>
    </source>
</evidence>
<dbReference type="InterPro" id="IPR008207">
    <property type="entry name" value="Sig_transdc_His_kin_Hpt_dom"/>
</dbReference>
<feature type="modified residue" description="4-aspartylphosphate" evidence="6">
    <location>
        <position position="341"/>
    </location>
</feature>
<protein>
    <recommendedName>
        <fullName evidence="2">diguanylate cyclase</fullName>
        <ecNumber evidence="2">2.7.7.65</ecNumber>
    </recommendedName>
</protein>
<sequence>MPVRLLTLNNPVNSSIKSPWLNTVTKIMAENPSDSVEDKLRLLSQRFSHRTARELDDLRHKIGQSDEQHGDWELLEYLHQVLHRLTGSAGTFGLQQFSHQSRTLEQLVKGLLQQPHNKGDKWPAIYSELQHRILPELKDLDRLLGDSAPKSAAISERQNHDNEDALLVLVEHQGAFYTSLQEELKHYGFALMSVASCAEFSQKLSRIPTSVIMIAHVSQAQACIEIRRLLQQQTPQRSISIVCFGSCPEFDSRYKIAALGIDGLFSEATNATEVAEYLQRLQTERLEASGGKVLIVDDDVDLLEHYRLTLTAAGMTVKTLGTPEAIFSVLSEFKPDILLLDVHMGAYSGPTLARMIRFQPQWLSLPIIYLSAEQDKSEQLKALADGADEFISKPISDSELKETVRTRCFRARQLANLLARDSLTGLLKHSLIKQEMANEYARCRRVGEQAAVVMLDLDHFKRVNDDYGHGTGDTVIKALANLLTHRLRKTDKIGRYGGEEFAIVMPQCDLTQAEQILEQIRLHFSGLVFQSGRNEFHVTLSAGIALLNDYEDPESALEAADQALYQRKQLGRNGVSLALAGAAKGEQQ</sequence>
<feature type="domain" description="HPt" evidence="9">
    <location>
        <begin position="36"/>
        <end position="147"/>
    </location>
</feature>
<dbReference type="InterPro" id="IPR043128">
    <property type="entry name" value="Rev_trsase/Diguanyl_cyclase"/>
</dbReference>
<keyword evidence="3" id="KW-0902">Two-component regulatory system</keyword>
<dbReference type="GO" id="GO:0043709">
    <property type="term" value="P:cell adhesion involved in single-species biofilm formation"/>
    <property type="evidence" value="ECO:0007669"/>
    <property type="project" value="TreeGrafter"/>
</dbReference>
<dbReference type="InterPro" id="IPR029787">
    <property type="entry name" value="Nucleotide_cyclase"/>
</dbReference>
<organism evidence="10 11">
    <name type="scientific">Lacimicrobium alkaliphilum</name>
    <dbReference type="NCBI Taxonomy" id="1526571"/>
    <lineage>
        <taxon>Bacteria</taxon>
        <taxon>Pseudomonadati</taxon>
        <taxon>Pseudomonadota</taxon>
        <taxon>Gammaproteobacteria</taxon>
        <taxon>Alteromonadales</taxon>
        <taxon>Alteromonadaceae</taxon>
        <taxon>Lacimicrobium</taxon>
    </lineage>
</organism>
<dbReference type="PANTHER" id="PTHR45138">
    <property type="entry name" value="REGULATORY COMPONENTS OF SENSORY TRANSDUCTION SYSTEM"/>
    <property type="match status" value="1"/>
</dbReference>
<evidence type="ECO:0000256" key="5">
    <source>
        <dbReference type="PROSITE-ProRule" id="PRU00110"/>
    </source>
</evidence>
<evidence type="ECO:0000256" key="2">
    <source>
        <dbReference type="ARBA" id="ARBA00012528"/>
    </source>
</evidence>
<dbReference type="AlphaFoldDB" id="A0A0U2ZF65"/>
<dbReference type="SUPFAM" id="SSF55073">
    <property type="entry name" value="Nucleotide cyclase"/>
    <property type="match status" value="1"/>
</dbReference>
<dbReference type="PANTHER" id="PTHR45138:SF9">
    <property type="entry name" value="DIGUANYLATE CYCLASE DGCM-RELATED"/>
    <property type="match status" value="1"/>
</dbReference>
<dbReference type="Gene3D" id="3.30.70.270">
    <property type="match status" value="1"/>
</dbReference>
<feature type="modified residue" description="Phosphohistidine" evidence="5">
    <location>
        <position position="83"/>
    </location>
</feature>
<dbReference type="SUPFAM" id="SSF52172">
    <property type="entry name" value="CheY-like"/>
    <property type="match status" value="1"/>
</dbReference>
<dbReference type="STRING" id="1526571.AT746_01415"/>
<dbReference type="Gene3D" id="1.20.120.160">
    <property type="entry name" value="HPT domain"/>
    <property type="match status" value="1"/>
</dbReference>
<reference evidence="10 11" key="1">
    <citation type="submission" date="2015-12" db="EMBL/GenBank/DDBJ databases">
        <title>Complete genome of Lacimicrobium alkaliphilum KCTC 32984.</title>
        <authorList>
            <person name="Kim S.-G."/>
            <person name="Lee Y.-J."/>
        </authorList>
    </citation>
    <scope>NUCLEOTIDE SEQUENCE [LARGE SCALE GENOMIC DNA]</scope>
    <source>
        <strain evidence="10 11">YelD216</strain>
    </source>
</reference>
<evidence type="ECO:0000256" key="3">
    <source>
        <dbReference type="ARBA" id="ARBA00023012"/>
    </source>
</evidence>
<dbReference type="PROSITE" id="PS50887">
    <property type="entry name" value="GGDEF"/>
    <property type="match status" value="1"/>
</dbReference>